<feature type="signal peptide" evidence="2">
    <location>
        <begin position="1"/>
        <end position="21"/>
    </location>
</feature>
<dbReference type="Proteomes" id="UP000799324">
    <property type="component" value="Unassembled WGS sequence"/>
</dbReference>
<gene>
    <name evidence="5" type="ORF">K491DRAFT_613119</name>
</gene>
<keyword evidence="6" id="KW-1185">Reference proteome</keyword>
<dbReference type="Pfam" id="PF00144">
    <property type="entry name" value="Beta-lactamase"/>
    <property type="match status" value="1"/>
</dbReference>
<dbReference type="OrthoDB" id="10250282at2759"/>
<dbReference type="PANTHER" id="PTHR22935">
    <property type="entry name" value="PENICILLIN-BINDING PROTEIN"/>
    <property type="match status" value="1"/>
</dbReference>
<feature type="domain" description="Beta-lactamase-like ARB-00930-like C-terminal" evidence="4">
    <location>
        <begin position="399"/>
        <end position="546"/>
    </location>
</feature>
<comment type="similarity">
    <text evidence="1">Belongs to the beta-lactamase family.</text>
</comment>
<dbReference type="PANTHER" id="PTHR22935:SF95">
    <property type="entry name" value="BETA-LACTAMASE-LIKE 1-RELATED"/>
    <property type="match status" value="1"/>
</dbReference>
<evidence type="ECO:0000259" key="3">
    <source>
        <dbReference type="Pfam" id="PF00144"/>
    </source>
</evidence>
<dbReference type="SUPFAM" id="SSF56601">
    <property type="entry name" value="beta-lactamase/transpeptidase-like"/>
    <property type="match status" value="1"/>
</dbReference>
<protein>
    <submittedName>
        <fullName evidence="5">Beta-lactamase/transpeptidase-like protein</fullName>
    </submittedName>
</protein>
<name>A0A6A6SMT2_9PLEO</name>
<feature type="domain" description="Beta-lactamase-related" evidence="3">
    <location>
        <begin position="90"/>
        <end position="374"/>
    </location>
</feature>
<evidence type="ECO:0000259" key="4">
    <source>
        <dbReference type="Pfam" id="PF26335"/>
    </source>
</evidence>
<sequence length="550" mass="60884">MAPLRAFLAIILGSSAPVARAYCRPAGPILPPPSLKHSPGKPLLRTPLHDLSFAGDTSYAITAAIGNVEVFKQEHRSPVFRDAGHASLFDTQFRIASVTKLFTVLALLLSPKLSWDAPITRYVDGLSSAYENVTIRALAGHTSGMGFWGWAGDVTRPQFDPASFGLPAVNRTPTNCDFIPGGRKCTKRDIISMLNDPSQTPHSINAGPQYSNIAYNLLGMALEQAYSKRYEDVIGDLILKPLNLTSATFITPTNRTTALLPRPVDAWWAFDFASYNPTGGLWMTPSDLHKFMRSIQEHSLLSPAQTRAWLQPHALLPSPSQVVGTPWEILRPTLKSSGYASDIYTKSGSIPGYAAYGIIVPELNTTVTISVAGTSSSLIAREFLEVLLNKILSYAWKQAEKQAYERYDGTYTQPNSDSSIQITQSGPLTITELRMNGVDVLNASAALRRYRLHDIYPPRAVLFPTDPDTLGTEREVWRYLIDLPDEAELLDDSDSKGFADIHCQDWMNLDKLRYASQPLDVVKFVMKEGRAVAVVLPAWRMTLEREKRKE</sequence>
<dbReference type="EMBL" id="MU004548">
    <property type="protein sequence ID" value="KAF2648267.1"/>
    <property type="molecule type" value="Genomic_DNA"/>
</dbReference>
<evidence type="ECO:0000313" key="6">
    <source>
        <dbReference type="Proteomes" id="UP000799324"/>
    </source>
</evidence>
<evidence type="ECO:0000256" key="1">
    <source>
        <dbReference type="ARBA" id="ARBA00038473"/>
    </source>
</evidence>
<reference evidence="5" key="1">
    <citation type="journal article" date="2020" name="Stud. Mycol.">
        <title>101 Dothideomycetes genomes: a test case for predicting lifestyles and emergence of pathogens.</title>
        <authorList>
            <person name="Haridas S."/>
            <person name="Albert R."/>
            <person name="Binder M."/>
            <person name="Bloem J."/>
            <person name="Labutti K."/>
            <person name="Salamov A."/>
            <person name="Andreopoulos B."/>
            <person name="Baker S."/>
            <person name="Barry K."/>
            <person name="Bills G."/>
            <person name="Bluhm B."/>
            <person name="Cannon C."/>
            <person name="Castanera R."/>
            <person name="Culley D."/>
            <person name="Daum C."/>
            <person name="Ezra D."/>
            <person name="Gonzalez J."/>
            <person name="Henrissat B."/>
            <person name="Kuo A."/>
            <person name="Liang C."/>
            <person name="Lipzen A."/>
            <person name="Lutzoni F."/>
            <person name="Magnuson J."/>
            <person name="Mondo S."/>
            <person name="Nolan M."/>
            <person name="Ohm R."/>
            <person name="Pangilinan J."/>
            <person name="Park H.-J."/>
            <person name="Ramirez L."/>
            <person name="Alfaro M."/>
            <person name="Sun H."/>
            <person name="Tritt A."/>
            <person name="Yoshinaga Y."/>
            <person name="Zwiers L.-H."/>
            <person name="Turgeon B."/>
            <person name="Goodwin S."/>
            <person name="Spatafora J."/>
            <person name="Crous P."/>
            <person name="Grigoriev I."/>
        </authorList>
    </citation>
    <scope>NUCLEOTIDE SEQUENCE</scope>
    <source>
        <strain evidence="5">CBS 122681</strain>
    </source>
</reference>
<dbReference type="Gene3D" id="3.40.710.10">
    <property type="entry name" value="DD-peptidase/beta-lactamase superfamily"/>
    <property type="match status" value="1"/>
</dbReference>
<dbReference type="AlphaFoldDB" id="A0A6A6SMT2"/>
<dbReference type="InterPro" id="IPR012338">
    <property type="entry name" value="Beta-lactam/transpept-like"/>
</dbReference>
<keyword evidence="2" id="KW-0732">Signal</keyword>
<feature type="chain" id="PRO_5025482749" evidence="2">
    <location>
        <begin position="22"/>
        <end position="550"/>
    </location>
</feature>
<dbReference type="Pfam" id="PF26335">
    <property type="entry name" value="ARB_00930_C"/>
    <property type="match status" value="1"/>
</dbReference>
<dbReference type="InterPro" id="IPR051478">
    <property type="entry name" value="Beta-lactamase-like_AB/R"/>
</dbReference>
<accession>A0A6A6SMT2</accession>
<organism evidence="5 6">
    <name type="scientific">Lophiostoma macrostomum CBS 122681</name>
    <dbReference type="NCBI Taxonomy" id="1314788"/>
    <lineage>
        <taxon>Eukaryota</taxon>
        <taxon>Fungi</taxon>
        <taxon>Dikarya</taxon>
        <taxon>Ascomycota</taxon>
        <taxon>Pezizomycotina</taxon>
        <taxon>Dothideomycetes</taxon>
        <taxon>Pleosporomycetidae</taxon>
        <taxon>Pleosporales</taxon>
        <taxon>Lophiostomataceae</taxon>
        <taxon>Lophiostoma</taxon>
    </lineage>
</organism>
<dbReference type="InterPro" id="IPR001466">
    <property type="entry name" value="Beta-lactam-related"/>
</dbReference>
<proteinExistence type="inferred from homology"/>
<evidence type="ECO:0000256" key="2">
    <source>
        <dbReference type="SAM" id="SignalP"/>
    </source>
</evidence>
<evidence type="ECO:0000313" key="5">
    <source>
        <dbReference type="EMBL" id="KAF2648267.1"/>
    </source>
</evidence>
<dbReference type="InterPro" id="IPR058664">
    <property type="entry name" value="ARB_00930-like_C"/>
</dbReference>